<evidence type="ECO:0000256" key="2">
    <source>
        <dbReference type="SAM" id="Phobius"/>
    </source>
</evidence>
<accession>A0A1G4ECI7</accession>
<dbReference type="EMBL" id="FLZR02000012">
    <property type="protein sequence ID" value="VUZ99744.1"/>
    <property type="molecule type" value="Genomic_DNA"/>
</dbReference>
<dbReference type="Pfam" id="PF05795">
    <property type="entry name" value="Plasmodium_Vir"/>
    <property type="match status" value="1"/>
</dbReference>
<dbReference type="Proteomes" id="UP000220605">
    <property type="component" value="Unassembled WGS sequence"/>
</dbReference>
<evidence type="ECO:0000313" key="4">
    <source>
        <dbReference type="EMBL" id="VUZ99744.1"/>
    </source>
</evidence>
<dbReference type="VEuPathDB" id="PlasmoDB:PVX_106730"/>
<keyword evidence="2" id="KW-0472">Membrane</keyword>
<dbReference type="VEuPathDB" id="PlasmoDB:PVP01_0003970"/>
<dbReference type="AlphaFoldDB" id="A0A1G4ECI7"/>
<gene>
    <name evidence="3" type="ORF">PVP01_0003970</name>
    <name evidence="4" type="ORF">PVP01_0004580</name>
</gene>
<feature type="transmembrane region" description="Helical" evidence="2">
    <location>
        <begin position="311"/>
        <end position="333"/>
    </location>
</feature>
<feature type="region of interest" description="Disordered" evidence="1">
    <location>
        <begin position="367"/>
        <end position="388"/>
    </location>
</feature>
<sequence length="388" mass="45864">MSNPADEELIEIPEIEFYNKLYAEVSDQPNIDHYLQGCGACKNFSKVKKFVFQLVRNYENYKKVHSRNNSYDKYCRFFKYWLYRERKMEFPKESHDLRNQWNMCIPCVWEKLENDIDNHKGKCDFKNENISYGFIKVKKALDEICSIKDKLKNNEENSDTEKCLHINSIKKYYLDDLLSNIGSISSNSLWNDEYFKIDETCSLKKIYDLLQENQCPPKDITQRMEMNQCKAPASETKLDCTKESCRNLAQLCQENYPTQSCNNLDNLCEEHCKSKTFEHMVKQCPNVCSEQPQNLASMNPEEPKNPAKNPYLQLPVTVFSSVVGTIFFFLFLYKFTPFRSWFLNRIGSKKTLKHKIKQDIEREFLGAPFQPPYRDDQNSRPRVGYSQN</sequence>
<protein>
    <submittedName>
        <fullName evidence="4">VIR protein</fullName>
    </submittedName>
</protein>
<evidence type="ECO:0000256" key="1">
    <source>
        <dbReference type="SAM" id="MobiDB-lite"/>
    </source>
</evidence>
<keyword evidence="2" id="KW-0812">Transmembrane</keyword>
<dbReference type="InterPro" id="IPR008780">
    <property type="entry name" value="Plasmodium_Vir"/>
</dbReference>
<organism evidence="4">
    <name type="scientific">Plasmodium vivax</name>
    <name type="common">malaria parasite P. vivax</name>
    <dbReference type="NCBI Taxonomy" id="5855"/>
    <lineage>
        <taxon>Eukaryota</taxon>
        <taxon>Sar</taxon>
        <taxon>Alveolata</taxon>
        <taxon>Apicomplexa</taxon>
        <taxon>Aconoidasida</taxon>
        <taxon>Haemosporida</taxon>
        <taxon>Plasmodiidae</taxon>
        <taxon>Plasmodium</taxon>
        <taxon>Plasmodium (Plasmodium)</taxon>
    </lineage>
</organism>
<dbReference type="VEuPathDB" id="PlasmoDB:PVW1_110005000"/>
<proteinExistence type="predicted"/>
<dbReference type="VEuPathDB" id="PlasmoDB:PVP01_0004580"/>
<keyword evidence="2" id="KW-1133">Transmembrane helix</keyword>
<reference evidence="4" key="1">
    <citation type="submission" date="2016-07" db="EMBL/GenBank/DDBJ databases">
        <authorList>
            <consortium name="Pathogen Informatics"/>
        </authorList>
    </citation>
    <scope>NUCLEOTIDE SEQUENCE</scope>
</reference>
<evidence type="ECO:0000313" key="3">
    <source>
        <dbReference type="EMBL" id="VUZ99682.1"/>
    </source>
</evidence>
<dbReference type="EMBL" id="FLZR02000010">
    <property type="protein sequence ID" value="VUZ99682.1"/>
    <property type="molecule type" value="Genomic_DNA"/>
</dbReference>
<dbReference type="VEuPathDB" id="PlasmoDB:PVPAM_000042800"/>
<name>A0A1G4ECI7_PLAVI</name>